<feature type="domain" description="Gfo/Idh/MocA-like oxidoreductase N-terminal" evidence="1">
    <location>
        <begin position="9"/>
        <end position="126"/>
    </location>
</feature>
<organism evidence="3 4">
    <name type="scientific">Nguyenibacter vanlangensis</name>
    <dbReference type="NCBI Taxonomy" id="1216886"/>
    <lineage>
        <taxon>Bacteria</taxon>
        <taxon>Pseudomonadati</taxon>
        <taxon>Pseudomonadota</taxon>
        <taxon>Alphaproteobacteria</taxon>
        <taxon>Acetobacterales</taxon>
        <taxon>Acetobacteraceae</taxon>
        <taxon>Nguyenibacter</taxon>
    </lineage>
</organism>
<evidence type="ECO:0000259" key="1">
    <source>
        <dbReference type="Pfam" id="PF01408"/>
    </source>
</evidence>
<dbReference type="Proteomes" id="UP000534870">
    <property type="component" value="Unassembled WGS sequence"/>
</dbReference>
<dbReference type="GO" id="GO:0000166">
    <property type="term" value="F:nucleotide binding"/>
    <property type="evidence" value="ECO:0007669"/>
    <property type="project" value="InterPro"/>
</dbReference>
<evidence type="ECO:0000313" key="4">
    <source>
        <dbReference type="Proteomes" id="UP000534870"/>
    </source>
</evidence>
<evidence type="ECO:0000313" key="3">
    <source>
        <dbReference type="EMBL" id="NVN09633.1"/>
    </source>
</evidence>
<dbReference type="SUPFAM" id="SSF55347">
    <property type="entry name" value="Glyceraldehyde-3-phosphate dehydrogenase-like, C-terminal domain"/>
    <property type="match status" value="1"/>
</dbReference>
<gene>
    <name evidence="3" type="ORF">HUK84_00435</name>
</gene>
<dbReference type="RefSeq" id="WP_176638432.1">
    <property type="nucleotide sequence ID" value="NZ_JABXXP010000002.1"/>
</dbReference>
<dbReference type="AlphaFoldDB" id="A0A7Y7ISP1"/>
<dbReference type="PANTHER" id="PTHR43708:SF1">
    <property type="entry name" value="GALACTOSE_LACTOSE METABOLISM REGULATORY PROTEIN GAL80"/>
    <property type="match status" value="1"/>
</dbReference>
<protein>
    <submittedName>
        <fullName evidence="3">Gfo/Idh/MocA family oxidoreductase</fullName>
    </submittedName>
</protein>
<dbReference type="InterPro" id="IPR000683">
    <property type="entry name" value="Gfo/Idh/MocA-like_OxRdtase_N"/>
</dbReference>
<dbReference type="SUPFAM" id="SSF51735">
    <property type="entry name" value="NAD(P)-binding Rossmann-fold domains"/>
    <property type="match status" value="1"/>
</dbReference>
<reference evidence="3 4" key="1">
    <citation type="submission" date="2020-06" db="EMBL/GenBank/DDBJ databases">
        <title>Description of novel acetic acid bacteria.</title>
        <authorList>
            <person name="Sombolestani A."/>
        </authorList>
    </citation>
    <scope>NUCLEOTIDE SEQUENCE [LARGE SCALE GENOMIC DNA]</scope>
    <source>
        <strain evidence="3 4">LMG 31431</strain>
    </source>
</reference>
<comment type="caution">
    <text evidence="3">The sequence shown here is derived from an EMBL/GenBank/DDBJ whole genome shotgun (WGS) entry which is preliminary data.</text>
</comment>
<name>A0A7Y7ISP1_9PROT</name>
<accession>A0A7Y7ISP1</accession>
<evidence type="ECO:0000259" key="2">
    <source>
        <dbReference type="Pfam" id="PF22685"/>
    </source>
</evidence>
<dbReference type="EMBL" id="JABXXP010000002">
    <property type="protein sequence ID" value="NVN09633.1"/>
    <property type="molecule type" value="Genomic_DNA"/>
</dbReference>
<dbReference type="InterPro" id="IPR051317">
    <property type="entry name" value="Gfo/Idh/MocA_oxidoreduct"/>
</dbReference>
<dbReference type="Pfam" id="PF22685">
    <property type="entry name" value="Gal80p_C-like"/>
    <property type="match status" value="1"/>
</dbReference>
<dbReference type="Gene3D" id="3.40.50.720">
    <property type="entry name" value="NAD(P)-binding Rossmann-like Domain"/>
    <property type="match status" value="1"/>
</dbReference>
<dbReference type="InterPro" id="IPR036291">
    <property type="entry name" value="NAD(P)-bd_dom_sf"/>
</dbReference>
<dbReference type="Gene3D" id="3.30.360.10">
    <property type="entry name" value="Dihydrodipicolinate Reductase, domain 2"/>
    <property type="match status" value="1"/>
</dbReference>
<proteinExistence type="predicted"/>
<dbReference type="Pfam" id="PF01408">
    <property type="entry name" value="GFO_IDH_MocA"/>
    <property type="match status" value="1"/>
</dbReference>
<feature type="domain" description="Gal80p-like C-terminal" evidence="2">
    <location>
        <begin position="138"/>
        <end position="274"/>
    </location>
</feature>
<dbReference type="InterPro" id="IPR055080">
    <property type="entry name" value="Gal80p-like_C"/>
</dbReference>
<sequence>MSVSNRPPIRVGMIGIGNWAQHGPIRVLNLLPDYALSTLFSQRRKAAEVGAAKYGFDHVADSVGDLVRRPEVDLVAVLTTAPQHAAGIRAAIEAGKDVYCEWPLTTSTALSQELATLAEAKGVRTFTSLQRRFAPFNRYVKDLIGEGYIGRLRSVRMHVSMNYFQPQLPKALAWTAPSENFSSMVAIYAGHFLDMLFYAVGWPESIQALAVNQFPKVKIVETGEEIATTNADEFVLTGLLPDNAVVTVHLEGGKRNGSGVQIDISGTEGDLRVTNTSAFGDVGDDYRIFGARGDKLDLQPMPIPSKYDVLPKAGLPSAVMEAAENFAAFARDVRDGTSTAPTFLDAIRMHRLIDTALSSSDSGRRSAFDASLFG</sequence>
<dbReference type="PANTHER" id="PTHR43708">
    <property type="entry name" value="CONSERVED EXPRESSED OXIDOREDUCTASE (EUROFUNG)"/>
    <property type="match status" value="1"/>
</dbReference>